<protein>
    <recommendedName>
        <fullName evidence="8">Peptidase S54 rhomboid domain-containing protein</fullName>
    </recommendedName>
</protein>
<organism evidence="9 10">
    <name type="scientific">Sphingobacterium ginsenosidimutans</name>
    <dbReference type="NCBI Taxonomy" id="687845"/>
    <lineage>
        <taxon>Bacteria</taxon>
        <taxon>Pseudomonadati</taxon>
        <taxon>Bacteroidota</taxon>
        <taxon>Sphingobacteriia</taxon>
        <taxon>Sphingobacteriales</taxon>
        <taxon>Sphingobacteriaceae</taxon>
        <taxon>Sphingobacterium</taxon>
    </lineage>
</organism>
<name>A0ABP8A0X8_9SPHI</name>
<evidence type="ECO:0000256" key="4">
    <source>
        <dbReference type="ARBA" id="ARBA00022801"/>
    </source>
</evidence>
<keyword evidence="10" id="KW-1185">Reference proteome</keyword>
<evidence type="ECO:0000259" key="8">
    <source>
        <dbReference type="Pfam" id="PF01694"/>
    </source>
</evidence>
<keyword evidence="6 7" id="KW-0472">Membrane</keyword>
<evidence type="ECO:0000256" key="6">
    <source>
        <dbReference type="ARBA" id="ARBA00023136"/>
    </source>
</evidence>
<dbReference type="InterPro" id="IPR022764">
    <property type="entry name" value="Peptidase_S54_rhomboid_dom"/>
</dbReference>
<keyword evidence="4" id="KW-0378">Hydrolase</keyword>
<comment type="caution">
    <text evidence="9">The sequence shown here is derived from an EMBL/GenBank/DDBJ whole genome shotgun (WGS) entry which is preliminary data.</text>
</comment>
<comment type="subcellular location">
    <subcellularLocation>
        <location evidence="1">Membrane</location>
        <topology evidence="1">Multi-pass membrane protein</topology>
    </subcellularLocation>
</comment>
<evidence type="ECO:0000256" key="2">
    <source>
        <dbReference type="ARBA" id="ARBA00009045"/>
    </source>
</evidence>
<evidence type="ECO:0000313" key="10">
    <source>
        <dbReference type="Proteomes" id="UP001500167"/>
    </source>
</evidence>
<keyword evidence="3 7" id="KW-0812">Transmembrane</keyword>
<dbReference type="PANTHER" id="PTHR43731">
    <property type="entry name" value="RHOMBOID PROTEASE"/>
    <property type="match status" value="1"/>
</dbReference>
<feature type="domain" description="Peptidase S54 rhomboid" evidence="8">
    <location>
        <begin position="29"/>
        <end position="180"/>
    </location>
</feature>
<feature type="transmembrane region" description="Helical" evidence="7">
    <location>
        <begin position="38"/>
        <end position="58"/>
    </location>
</feature>
<feature type="transmembrane region" description="Helical" evidence="7">
    <location>
        <begin position="134"/>
        <end position="154"/>
    </location>
</feature>
<dbReference type="EMBL" id="BAAAZK010000005">
    <property type="protein sequence ID" value="GAA4175212.1"/>
    <property type="molecule type" value="Genomic_DNA"/>
</dbReference>
<evidence type="ECO:0000313" key="9">
    <source>
        <dbReference type="EMBL" id="GAA4175212.1"/>
    </source>
</evidence>
<proteinExistence type="inferred from homology"/>
<gene>
    <name evidence="9" type="ORF">GCM10022218_20710</name>
</gene>
<evidence type="ECO:0000256" key="5">
    <source>
        <dbReference type="ARBA" id="ARBA00022989"/>
    </source>
</evidence>
<feature type="transmembrane region" description="Helical" evidence="7">
    <location>
        <begin position="70"/>
        <end position="88"/>
    </location>
</feature>
<comment type="similarity">
    <text evidence="2">Belongs to the peptidase S54 family.</text>
</comment>
<evidence type="ECO:0000256" key="3">
    <source>
        <dbReference type="ARBA" id="ARBA00022692"/>
    </source>
</evidence>
<dbReference type="InterPro" id="IPR035952">
    <property type="entry name" value="Rhomboid-like_sf"/>
</dbReference>
<evidence type="ECO:0000256" key="7">
    <source>
        <dbReference type="SAM" id="Phobius"/>
    </source>
</evidence>
<evidence type="ECO:0000256" key="1">
    <source>
        <dbReference type="ARBA" id="ARBA00004141"/>
    </source>
</evidence>
<feature type="transmembrane region" description="Helical" evidence="7">
    <location>
        <begin position="166"/>
        <end position="184"/>
    </location>
</feature>
<dbReference type="SUPFAM" id="SSF144091">
    <property type="entry name" value="Rhomboid-like"/>
    <property type="match status" value="1"/>
</dbReference>
<dbReference type="Gene3D" id="1.20.1540.10">
    <property type="entry name" value="Rhomboid-like"/>
    <property type="match status" value="1"/>
</dbReference>
<accession>A0ABP8A0X8</accession>
<dbReference type="InterPro" id="IPR050925">
    <property type="entry name" value="Rhomboid_protease_S54"/>
</dbReference>
<dbReference type="PANTHER" id="PTHR43731:SF14">
    <property type="entry name" value="PRESENILIN-ASSOCIATED RHOMBOID-LIKE PROTEIN, MITOCHONDRIAL"/>
    <property type="match status" value="1"/>
</dbReference>
<dbReference type="Pfam" id="PF01694">
    <property type="entry name" value="Rhomboid"/>
    <property type="match status" value="1"/>
</dbReference>
<feature type="transmembrane region" description="Helical" evidence="7">
    <location>
        <begin position="100"/>
        <end position="122"/>
    </location>
</feature>
<reference evidence="10" key="1">
    <citation type="journal article" date="2019" name="Int. J. Syst. Evol. Microbiol.">
        <title>The Global Catalogue of Microorganisms (GCM) 10K type strain sequencing project: providing services to taxonomists for standard genome sequencing and annotation.</title>
        <authorList>
            <consortium name="The Broad Institute Genomics Platform"/>
            <consortium name="The Broad Institute Genome Sequencing Center for Infectious Disease"/>
            <person name="Wu L."/>
            <person name="Ma J."/>
        </authorList>
    </citation>
    <scope>NUCLEOTIDE SEQUENCE [LARGE SCALE GENOMIC DNA]</scope>
    <source>
        <strain evidence="10">JCM 16722</strain>
    </source>
</reference>
<sequence length="191" mass="21979">MICSIIGFYYKPFFHALILHPYEIANGKRIHTLLTSALIHRGWLHLLFNCIVIFSLVYDMTSILKQEFGQTVSYLVTPILMLTLIMLPNLCQTYLHGKNFIFTSIGASGLSLGLYGFSALFFPLQKINHLFFPWIHNSAQYWIYILLLLILSSFIKNTKINRSLHLIAFILGSILALLISPYTVEFREAFN</sequence>
<keyword evidence="5 7" id="KW-1133">Transmembrane helix</keyword>
<dbReference type="Proteomes" id="UP001500167">
    <property type="component" value="Unassembled WGS sequence"/>
</dbReference>